<dbReference type="InterPro" id="IPR011009">
    <property type="entry name" value="Kinase-like_dom_sf"/>
</dbReference>
<dbReference type="EMBL" id="CP159510">
    <property type="protein sequence ID" value="XCJ16640.1"/>
    <property type="molecule type" value="Genomic_DNA"/>
</dbReference>
<keyword evidence="1" id="KW-0946">Virion</keyword>
<accession>A0AAU8IF62</accession>
<reference evidence="1" key="1">
    <citation type="submission" date="2024-06" db="EMBL/GenBank/DDBJ databases">
        <authorList>
            <person name="Fan A."/>
            <person name="Zhang F.Y."/>
            <person name="Zhang L."/>
        </authorList>
    </citation>
    <scope>NUCLEOTIDE SEQUENCE</scope>
    <source>
        <strain evidence="1">Y61</strain>
    </source>
</reference>
<name>A0AAU8IF62_9BACL</name>
<dbReference type="PANTHER" id="PTHR39179:SF3">
    <property type="entry name" value="COTS-RELATED PROTEIN"/>
    <property type="match status" value="1"/>
</dbReference>
<sequence length="342" mass="40119">MVAETDVVLNRLLFQYDLYPYRITPFERVYKIETDRGLFALKKKKLTVHQIEHLKVTYQLSQNLVIDAVTPLPSKYGDLVISGDGETCYLMPWIEETVPVTDLKERYRMLFIKAGQMHRATMRRDTQNSDDLYAQLTQIAMARKQEWEGFLNVAEHHVYPSPFEQVVFDSAGIRLSHIQQAMTFFSRGEPKDEEGKGIGMRRALCHGRLNPRHLLIERERCLLVNLEECREDFFILETASLMEQACVMYNGAPQWEKWLHDYLTACPLREEEGIFLFHLMLCPKAPSLFFNSYLTEKKKDEPGSIRKWMRFSRNHKLMLSSLWSWLEKEKKQAEAASPKEAE</sequence>
<dbReference type="InterPro" id="IPR047175">
    <property type="entry name" value="CotS-like"/>
</dbReference>
<evidence type="ECO:0000313" key="1">
    <source>
        <dbReference type="EMBL" id="XCJ16640.1"/>
    </source>
</evidence>
<dbReference type="Gene3D" id="3.30.200.20">
    <property type="entry name" value="Phosphorylase Kinase, domain 1"/>
    <property type="match status" value="1"/>
</dbReference>
<dbReference type="RefSeq" id="WP_353948079.1">
    <property type="nucleotide sequence ID" value="NZ_CP159510.1"/>
</dbReference>
<gene>
    <name evidence="1" type="ORF">ABNN70_13460</name>
</gene>
<organism evidence="1">
    <name type="scientific">Sporolactobacillus sp. Y61</name>
    <dbReference type="NCBI Taxonomy" id="3160863"/>
    <lineage>
        <taxon>Bacteria</taxon>
        <taxon>Bacillati</taxon>
        <taxon>Bacillota</taxon>
        <taxon>Bacilli</taxon>
        <taxon>Bacillales</taxon>
        <taxon>Sporolactobacillaceae</taxon>
        <taxon>Sporolactobacillus</taxon>
    </lineage>
</organism>
<dbReference type="GO" id="GO:0042601">
    <property type="term" value="C:endospore-forming forespore"/>
    <property type="evidence" value="ECO:0007669"/>
    <property type="project" value="TreeGrafter"/>
</dbReference>
<proteinExistence type="predicted"/>
<dbReference type="SUPFAM" id="SSF56112">
    <property type="entry name" value="Protein kinase-like (PK-like)"/>
    <property type="match status" value="1"/>
</dbReference>
<dbReference type="PANTHER" id="PTHR39179">
    <property type="entry name" value="SPORE COAT PROTEIN I"/>
    <property type="match status" value="1"/>
</dbReference>
<protein>
    <submittedName>
        <fullName evidence="1">Spore coat protein YsxE</fullName>
    </submittedName>
</protein>
<dbReference type="Gene3D" id="3.90.1200.10">
    <property type="match status" value="1"/>
</dbReference>
<dbReference type="AlphaFoldDB" id="A0AAU8IF62"/>
<keyword evidence="1" id="KW-0167">Capsid protein</keyword>